<reference evidence="11" key="2">
    <citation type="journal article" date="2020" name="Microorganisms">
        <title>Osmotic Adaptation and Compatible Solute Biosynthesis of Phototrophic Bacteria as Revealed from Genome Analyses.</title>
        <authorList>
            <person name="Imhoff J.F."/>
            <person name="Rahn T."/>
            <person name="Kunzel S."/>
            <person name="Keller A."/>
            <person name="Neulinger S.C."/>
        </authorList>
    </citation>
    <scope>NUCLEOTIDE SEQUENCE</scope>
    <source>
        <strain evidence="11">IM 151</strain>
    </source>
</reference>
<dbReference type="Pfam" id="PF00015">
    <property type="entry name" value="MCPsignal"/>
    <property type="match status" value="1"/>
</dbReference>
<gene>
    <name evidence="11" type="ORF">CKO43_07775</name>
</gene>
<keyword evidence="4" id="KW-0812">Transmembrane</keyword>
<comment type="similarity">
    <text evidence="7">Belongs to the methyl-accepting chemotaxis (MCP) protein family.</text>
</comment>
<feature type="domain" description="Methyl-accepting transducer" evidence="9">
    <location>
        <begin position="274"/>
        <end position="503"/>
    </location>
</feature>
<evidence type="ECO:0000256" key="2">
    <source>
        <dbReference type="ARBA" id="ARBA00022475"/>
    </source>
</evidence>
<dbReference type="PROSITE" id="PS50885">
    <property type="entry name" value="HAMP"/>
    <property type="match status" value="1"/>
</dbReference>
<evidence type="ECO:0000256" key="3">
    <source>
        <dbReference type="ARBA" id="ARBA00022481"/>
    </source>
</evidence>
<dbReference type="InterPro" id="IPR004090">
    <property type="entry name" value="Chemotax_Me-accpt_rcpt"/>
</dbReference>
<keyword evidence="3" id="KW-0488">Methylation</keyword>
<dbReference type="InterPro" id="IPR051310">
    <property type="entry name" value="MCP_chemotaxis"/>
</dbReference>
<name>A0ABS1DSI5_RUBGE</name>
<organism evidence="11 12">
    <name type="scientific">Rubrivivax gelatinosus</name>
    <name type="common">Rhodocyclus gelatinosus</name>
    <name type="synonym">Rhodopseudomonas gelatinosa</name>
    <dbReference type="NCBI Taxonomy" id="28068"/>
    <lineage>
        <taxon>Bacteria</taxon>
        <taxon>Pseudomonadati</taxon>
        <taxon>Pseudomonadota</taxon>
        <taxon>Betaproteobacteria</taxon>
        <taxon>Burkholderiales</taxon>
        <taxon>Sphaerotilaceae</taxon>
        <taxon>Rubrivivax</taxon>
    </lineage>
</organism>
<dbReference type="CDD" id="cd11386">
    <property type="entry name" value="MCP_signal"/>
    <property type="match status" value="1"/>
</dbReference>
<dbReference type="SUPFAM" id="SSF58104">
    <property type="entry name" value="Methyl-accepting chemotaxis protein (MCP) signaling domain"/>
    <property type="match status" value="1"/>
</dbReference>
<protein>
    <submittedName>
        <fullName evidence="11">Chemotaxis protein</fullName>
    </submittedName>
</protein>
<keyword evidence="6" id="KW-0472">Membrane</keyword>
<keyword evidence="5" id="KW-1133">Transmembrane helix</keyword>
<evidence type="ECO:0000256" key="5">
    <source>
        <dbReference type="ARBA" id="ARBA00022989"/>
    </source>
</evidence>
<sequence>MFDRLSFKAKMICLVSTTVAGMLVLLGSTVWQVRQEIDQGQRAQLTAVVDSARSIIASYQAEVAAGTLTLAQAQTAAKAALRGARFGAEGKDYFYVWTLDCVGVMHPINPQWEGRNMRGQIKDGQGGDLIATLASALQASADGRVFVQSYFAKPGSQEVVPKLQHAVLIPQWGWFVGTGMYQDVAAAQRLQSLWRSLAVGVPLMGLIALLCFSMSRAVLRQIGGDPAQAKAVMARVAEGDLSVDLGQPPADSLLGELARMVQALHHTVAQVRSATESIVTASAEIAAGGHDLSRRTEQTAAQLQQTASAVEQLNGTVDHTAHSSRSAAELAAQASSSADRGGQVVQEVVQTMAAISASAGRIGDITGVIDGIAFQTNILALNAAVEAARAGEQGRGFAVVASEVRNLAQRSAQAAREIKALIGESLERVNDGAQHVQRAGGAMHDIVQQVQRAAGIIREISGATAEQSAGLGQINRSVADLDEATQQNAALVEESAAAAGSLQAQARRLEDTMRSFKLAAHTA</sequence>
<keyword evidence="8" id="KW-0807">Transducer</keyword>
<evidence type="ECO:0000259" key="10">
    <source>
        <dbReference type="PROSITE" id="PS50885"/>
    </source>
</evidence>
<feature type="domain" description="HAMP" evidence="10">
    <location>
        <begin position="228"/>
        <end position="276"/>
    </location>
</feature>
<dbReference type="PANTHER" id="PTHR43531:SF14">
    <property type="entry name" value="METHYL-ACCEPTING CHEMOTAXIS PROTEIN I-RELATED"/>
    <property type="match status" value="1"/>
</dbReference>
<evidence type="ECO:0000313" key="12">
    <source>
        <dbReference type="Proteomes" id="UP001041814"/>
    </source>
</evidence>
<dbReference type="RefSeq" id="WP_200378324.1">
    <property type="nucleotide sequence ID" value="NZ_NRRU01000022.1"/>
</dbReference>
<dbReference type="PROSITE" id="PS50111">
    <property type="entry name" value="CHEMOTAXIS_TRANSDUC_2"/>
    <property type="match status" value="1"/>
</dbReference>
<evidence type="ECO:0000256" key="8">
    <source>
        <dbReference type="PROSITE-ProRule" id="PRU00284"/>
    </source>
</evidence>
<comment type="caution">
    <text evidence="11">The sequence shown here is derived from an EMBL/GenBank/DDBJ whole genome shotgun (WGS) entry which is preliminary data.</text>
</comment>
<evidence type="ECO:0000256" key="7">
    <source>
        <dbReference type="ARBA" id="ARBA00029447"/>
    </source>
</evidence>
<dbReference type="EMBL" id="NRRU01000022">
    <property type="protein sequence ID" value="MBK1712676.1"/>
    <property type="molecule type" value="Genomic_DNA"/>
</dbReference>
<dbReference type="InterPro" id="IPR004089">
    <property type="entry name" value="MCPsignal_dom"/>
</dbReference>
<evidence type="ECO:0000313" key="11">
    <source>
        <dbReference type="EMBL" id="MBK1712676.1"/>
    </source>
</evidence>
<dbReference type="InterPro" id="IPR003660">
    <property type="entry name" value="HAMP_dom"/>
</dbReference>
<evidence type="ECO:0000256" key="1">
    <source>
        <dbReference type="ARBA" id="ARBA00004651"/>
    </source>
</evidence>
<dbReference type="Gene3D" id="1.10.287.950">
    <property type="entry name" value="Methyl-accepting chemotaxis protein"/>
    <property type="match status" value="1"/>
</dbReference>
<keyword evidence="2" id="KW-1003">Cell membrane</keyword>
<dbReference type="Pfam" id="PF17200">
    <property type="entry name" value="sCache_2"/>
    <property type="match status" value="1"/>
</dbReference>
<dbReference type="SMART" id="SM01049">
    <property type="entry name" value="Cache_2"/>
    <property type="match status" value="1"/>
</dbReference>
<comment type="subcellular location">
    <subcellularLocation>
        <location evidence="1">Cell membrane</location>
        <topology evidence="1">Multi-pass membrane protein</topology>
    </subcellularLocation>
</comment>
<keyword evidence="12" id="KW-1185">Reference proteome</keyword>
<dbReference type="SMART" id="SM00283">
    <property type="entry name" value="MA"/>
    <property type="match status" value="1"/>
</dbReference>
<dbReference type="Proteomes" id="UP001041814">
    <property type="component" value="Unassembled WGS sequence"/>
</dbReference>
<dbReference type="InterPro" id="IPR033480">
    <property type="entry name" value="sCache_2"/>
</dbReference>
<dbReference type="Gene3D" id="3.30.450.20">
    <property type="entry name" value="PAS domain"/>
    <property type="match status" value="1"/>
</dbReference>
<dbReference type="PRINTS" id="PR00260">
    <property type="entry name" value="CHEMTRNSDUCR"/>
</dbReference>
<reference evidence="11" key="1">
    <citation type="submission" date="2017-08" db="EMBL/GenBank/DDBJ databases">
        <authorList>
            <person name="Imhoff J.F."/>
            <person name="Rahn T."/>
            <person name="Kuenzel S."/>
            <person name="Neulinger S.C."/>
        </authorList>
    </citation>
    <scope>NUCLEOTIDE SEQUENCE</scope>
    <source>
        <strain evidence="11">IM 151</strain>
    </source>
</reference>
<dbReference type="PANTHER" id="PTHR43531">
    <property type="entry name" value="PROTEIN ICFG"/>
    <property type="match status" value="1"/>
</dbReference>
<proteinExistence type="inferred from homology"/>
<evidence type="ECO:0000256" key="6">
    <source>
        <dbReference type="ARBA" id="ARBA00023136"/>
    </source>
</evidence>
<evidence type="ECO:0000259" key="9">
    <source>
        <dbReference type="PROSITE" id="PS50111"/>
    </source>
</evidence>
<evidence type="ECO:0000256" key="4">
    <source>
        <dbReference type="ARBA" id="ARBA00022692"/>
    </source>
</evidence>
<accession>A0ABS1DSI5</accession>